<sequence length="200" mass="21918">MLFRQRCEACGGIARVLCATCRAQLFAMVQPECDAAVVAVAYEGIARRLILNLKYRNRRQVVVVLAELLAQRVLQSVPNIATVCDVVTWAPTSTARVRRRGLDQAELLARRLARVLDVPCRQLLIKTSTNVQTGASREERLRGSVFSARKLGVNSHVIVVDDVVTTGTTLRCAADALRKAGARQVTCAAVASAVRHDLRR</sequence>
<dbReference type="EMBL" id="CAFAAG010000124">
    <property type="protein sequence ID" value="CAB4800751.1"/>
    <property type="molecule type" value="Genomic_DNA"/>
</dbReference>
<organism evidence="3">
    <name type="scientific">freshwater metagenome</name>
    <dbReference type="NCBI Taxonomy" id="449393"/>
    <lineage>
        <taxon>unclassified sequences</taxon>
        <taxon>metagenomes</taxon>
        <taxon>ecological metagenomes</taxon>
    </lineage>
</organism>
<gene>
    <name evidence="3" type="ORF">UFOPK2975_01238</name>
</gene>
<dbReference type="SUPFAM" id="SSF53271">
    <property type="entry name" value="PRTase-like"/>
    <property type="match status" value="1"/>
</dbReference>
<dbReference type="InterPro" id="IPR051910">
    <property type="entry name" value="ComF/GntX_DNA_util-trans"/>
</dbReference>
<reference evidence="3" key="1">
    <citation type="submission" date="2020-05" db="EMBL/GenBank/DDBJ databases">
        <authorList>
            <person name="Chiriac C."/>
            <person name="Salcher M."/>
            <person name="Ghai R."/>
            <person name="Kavagutti S V."/>
        </authorList>
    </citation>
    <scope>NUCLEOTIDE SEQUENCE</scope>
</reference>
<evidence type="ECO:0000313" key="3">
    <source>
        <dbReference type="EMBL" id="CAB4800751.1"/>
    </source>
</evidence>
<dbReference type="PANTHER" id="PTHR47505:SF1">
    <property type="entry name" value="DNA UTILIZATION PROTEIN YHGH"/>
    <property type="match status" value="1"/>
</dbReference>
<dbReference type="InterPro" id="IPR000836">
    <property type="entry name" value="PRTase_dom"/>
</dbReference>
<dbReference type="Pfam" id="PF00156">
    <property type="entry name" value="Pribosyltran"/>
    <property type="match status" value="1"/>
</dbReference>
<evidence type="ECO:0000259" key="2">
    <source>
        <dbReference type="Pfam" id="PF00156"/>
    </source>
</evidence>
<accession>A0A6J6XTU3</accession>
<proteinExistence type="inferred from homology"/>
<name>A0A6J6XTU3_9ZZZZ</name>
<evidence type="ECO:0000256" key="1">
    <source>
        <dbReference type="ARBA" id="ARBA00008007"/>
    </source>
</evidence>
<comment type="similarity">
    <text evidence="1">Belongs to the ComF/GntX family.</text>
</comment>
<dbReference type="Gene3D" id="3.40.50.2020">
    <property type="match status" value="1"/>
</dbReference>
<dbReference type="AlphaFoldDB" id="A0A6J6XTU3"/>
<feature type="domain" description="Phosphoribosyltransferase" evidence="2">
    <location>
        <begin position="105"/>
        <end position="191"/>
    </location>
</feature>
<protein>
    <submittedName>
        <fullName evidence="3">Unannotated protein</fullName>
    </submittedName>
</protein>
<dbReference type="InterPro" id="IPR029057">
    <property type="entry name" value="PRTase-like"/>
</dbReference>
<dbReference type="PANTHER" id="PTHR47505">
    <property type="entry name" value="DNA UTILIZATION PROTEIN YHGH"/>
    <property type="match status" value="1"/>
</dbReference>